<evidence type="ECO:0000256" key="2">
    <source>
        <dbReference type="SAM" id="Phobius"/>
    </source>
</evidence>
<keyword evidence="2" id="KW-0812">Transmembrane</keyword>
<evidence type="ECO:0008006" key="4">
    <source>
        <dbReference type="Google" id="ProtNLM"/>
    </source>
</evidence>
<organism evidence="3">
    <name type="scientific">Chromera velia CCMP2878</name>
    <dbReference type="NCBI Taxonomy" id="1169474"/>
    <lineage>
        <taxon>Eukaryota</taxon>
        <taxon>Sar</taxon>
        <taxon>Alveolata</taxon>
        <taxon>Colpodellida</taxon>
        <taxon>Chromeraceae</taxon>
        <taxon>Chromera</taxon>
    </lineage>
</organism>
<proteinExistence type="predicted"/>
<dbReference type="EMBL" id="CDMZ01001658">
    <property type="protein sequence ID" value="CEM35770.1"/>
    <property type="molecule type" value="Genomic_DNA"/>
</dbReference>
<keyword evidence="2" id="KW-1133">Transmembrane helix</keyword>
<feature type="compositionally biased region" description="Low complexity" evidence="1">
    <location>
        <begin position="313"/>
        <end position="322"/>
    </location>
</feature>
<evidence type="ECO:0000256" key="1">
    <source>
        <dbReference type="SAM" id="MobiDB-lite"/>
    </source>
</evidence>
<protein>
    <recommendedName>
        <fullName evidence="4">Transmembrane protein</fullName>
    </recommendedName>
</protein>
<dbReference type="AlphaFoldDB" id="A0A0G4GXH9"/>
<feature type="transmembrane region" description="Helical" evidence="2">
    <location>
        <begin position="12"/>
        <end position="33"/>
    </location>
</feature>
<sequence length="373" mass="41576">MSDPFVQATYSFCYGAALCAFGGITALLGCTLFDGKKQIRVQSEKYQHSPALEPREVPRTKVSPEAARLSLATRLSVHWNSTNVASLERFISRLEVWFNLVPSDNFLAYCWLRELQLDFPAVVDQLKCLTAESMCVVLYFRAVSSRLVSFSHGFAVDARKGAPQRCAVLSSFLQTEVEQRALFRVVNSMNPSLLDDVVKAGFALQQVHIQRLPTQKQVEAAILDIQSIVVLSHELSSSQPALAPFVVHALEDGRASAGSSHRHELTAEYLHRHAARRSQIDETPPDFDEPVRRPPAYEAQEDKKSYLKRPLPTSCTSSSSESAIPNFRTSKRFRGHNEEIQAVAAPPAFADRSFPPRKMKFGSSGSVPLFPRR</sequence>
<reference evidence="3" key="1">
    <citation type="submission" date="2014-11" db="EMBL/GenBank/DDBJ databases">
        <authorList>
            <person name="Otto D Thomas"/>
            <person name="Naeem Raeece"/>
        </authorList>
    </citation>
    <scope>NUCLEOTIDE SEQUENCE</scope>
</reference>
<dbReference type="VEuPathDB" id="CryptoDB:Cvel_767"/>
<accession>A0A0G4GXH9</accession>
<feature type="region of interest" description="Disordered" evidence="1">
    <location>
        <begin position="273"/>
        <end position="373"/>
    </location>
</feature>
<name>A0A0G4GXH9_9ALVE</name>
<evidence type="ECO:0000313" key="3">
    <source>
        <dbReference type="EMBL" id="CEM35770.1"/>
    </source>
</evidence>
<gene>
    <name evidence="3" type="ORF">Cvel_767</name>
</gene>
<keyword evidence="2" id="KW-0472">Membrane</keyword>